<sequence>MCSVAGLLSLTLLKEINTCKWFTVGNVFFISPLYLSIVPPSTQLYTKNDVKLGVENTLICSVTNFHPPPVNVSWTRNGELVSEQDVSETQYYSNPDFSLRLFSYLNFRPERGDIYTCSVRHRGLEQDITRFWGEKFFIVGISDNW</sequence>
<dbReference type="PROSITE" id="PS00290">
    <property type="entry name" value="IG_MHC"/>
    <property type="match status" value="1"/>
</dbReference>
<dbReference type="PROSITE" id="PS50835">
    <property type="entry name" value="IG_LIKE"/>
    <property type="match status" value="1"/>
</dbReference>
<dbReference type="PANTHER" id="PTHR19944">
    <property type="entry name" value="MHC CLASS II-RELATED"/>
    <property type="match status" value="1"/>
</dbReference>
<protein>
    <recommendedName>
        <fullName evidence="2">Ig-like domain-containing protein</fullName>
    </recommendedName>
</protein>
<dbReference type="InterPro" id="IPR007110">
    <property type="entry name" value="Ig-like_dom"/>
</dbReference>
<evidence type="ECO:0000313" key="3">
    <source>
        <dbReference type="Ensembl" id="ENSCCRP00020082102.1"/>
    </source>
</evidence>
<dbReference type="SMART" id="SM00407">
    <property type="entry name" value="IGc1"/>
    <property type="match status" value="1"/>
</dbReference>
<evidence type="ECO:0000256" key="1">
    <source>
        <dbReference type="ARBA" id="ARBA00023319"/>
    </source>
</evidence>
<dbReference type="InterPro" id="IPR036179">
    <property type="entry name" value="Ig-like_dom_sf"/>
</dbReference>
<organism evidence="3 4">
    <name type="scientific">Cyprinus carpio</name>
    <name type="common">Common carp</name>
    <dbReference type="NCBI Taxonomy" id="7962"/>
    <lineage>
        <taxon>Eukaryota</taxon>
        <taxon>Metazoa</taxon>
        <taxon>Chordata</taxon>
        <taxon>Craniata</taxon>
        <taxon>Vertebrata</taxon>
        <taxon>Euteleostomi</taxon>
        <taxon>Actinopterygii</taxon>
        <taxon>Neopterygii</taxon>
        <taxon>Teleostei</taxon>
        <taxon>Ostariophysi</taxon>
        <taxon>Cypriniformes</taxon>
        <taxon>Cyprinidae</taxon>
        <taxon>Cyprininae</taxon>
        <taxon>Cyprinus</taxon>
    </lineage>
</organism>
<evidence type="ECO:0000259" key="2">
    <source>
        <dbReference type="PROSITE" id="PS50835"/>
    </source>
</evidence>
<dbReference type="InterPro" id="IPR013783">
    <property type="entry name" value="Ig-like_fold"/>
</dbReference>
<feature type="domain" description="Ig-like" evidence="2">
    <location>
        <begin position="39"/>
        <end position="129"/>
    </location>
</feature>
<dbReference type="InterPro" id="IPR003006">
    <property type="entry name" value="Ig/MHC_CS"/>
</dbReference>
<dbReference type="SUPFAM" id="SSF48726">
    <property type="entry name" value="Immunoglobulin"/>
    <property type="match status" value="1"/>
</dbReference>
<dbReference type="Ensembl" id="ENSCCRT00020089876.1">
    <property type="protein sequence ID" value="ENSCCRP00020082102.1"/>
    <property type="gene ID" value="ENSCCRG00020037926.1"/>
</dbReference>
<evidence type="ECO:0000313" key="4">
    <source>
        <dbReference type="Proteomes" id="UP000694701"/>
    </source>
</evidence>
<proteinExistence type="predicted"/>
<dbReference type="Proteomes" id="UP000694701">
    <property type="component" value="Unplaced"/>
</dbReference>
<name>A0A8C2IMU6_CYPCA</name>
<keyword evidence="1" id="KW-0393">Immunoglobulin domain</keyword>
<dbReference type="PANTHER" id="PTHR19944:SF86">
    <property type="entry name" value="HLA CLASS II HISTOCOMPATIBILITY ANTIGEN, DR ALPHA CHAIN"/>
    <property type="match status" value="1"/>
</dbReference>
<dbReference type="AlphaFoldDB" id="A0A8C2IMU6"/>
<accession>A0A8C2IMU6</accession>
<dbReference type="InterPro" id="IPR003597">
    <property type="entry name" value="Ig_C1-set"/>
</dbReference>
<dbReference type="Pfam" id="PF07654">
    <property type="entry name" value="C1-set"/>
    <property type="match status" value="1"/>
</dbReference>
<dbReference type="Gene3D" id="2.60.40.10">
    <property type="entry name" value="Immunoglobulins"/>
    <property type="match status" value="1"/>
</dbReference>
<reference evidence="3" key="1">
    <citation type="submission" date="2025-08" db="UniProtKB">
        <authorList>
            <consortium name="Ensembl"/>
        </authorList>
    </citation>
    <scope>IDENTIFICATION</scope>
</reference>
<dbReference type="InterPro" id="IPR050160">
    <property type="entry name" value="MHC/Immunoglobulin"/>
</dbReference>